<evidence type="ECO:0000313" key="2">
    <source>
        <dbReference type="Proteomes" id="UP000299102"/>
    </source>
</evidence>
<dbReference type="Proteomes" id="UP000299102">
    <property type="component" value="Unassembled WGS sequence"/>
</dbReference>
<comment type="caution">
    <text evidence="1">The sequence shown here is derived from an EMBL/GenBank/DDBJ whole genome shotgun (WGS) entry which is preliminary data.</text>
</comment>
<dbReference type="AlphaFoldDB" id="A0A4C2A7D2"/>
<keyword evidence="2" id="KW-1185">Reference proteome</keyword>
<protein>
    <submittedName>
        <fullName evidence="1">Uncharacterized protein</fullName>
    </submittedName>
</protein>
<dbReference type="EMBL" id="BGZK01002601">
    <property type="protein sequence ID" value="GBP95233.1"/>
    <property type="molecule type" value="Genomic_DNA"/>
</dbReference>
<reference evidence="1 2" key="1">
    <citation type="journal article" date="2019" name="Commun. Biol.">
        <title>The bagworm genome reveals a unique fibroin gene that provides high tensile strength.</title>
        <authorList>
            <person name="Kono N."/>
            <person name="Nakamura H."/>
            <person name="Ohtoshi R."/>
            <person name="Tomita M."/>
            <person name="Numata K."/>
            <person name="Arakawa K."/>
        </authorList>
    </citation>
    <scope>NUCLEOTIDE SEQUENCE [LARGE SCALE GENOMIC DNA]</scope>
</reference>
<sequence>MATVLLCINWAVSSHLLLLTKETSENKLIDSSNRSLKILLCKNLTQRSFRRTLMPIIFFLVFGPSPFLNLRILENTTDKWLEADVVSIMSKIYHPPRNIEQTVGRQPEDHLQLRQHIFASIPMLDQVYKVATPHTTSSLRIPMKPPTP</sequence>
<proteinExistence type="predicted"/>
<name>A0A4C2A7D2_EUMVA</name>
<organism evidence="1 2">
    <name type="scientific">Eumeta variegata</name>
    <name type="common">Bagworm moth</name>
    <name type="synonym">Eumeta japonica</name>
    <dbReference type="NCBI Taxonomy" id="151549"/>
    <lineage>
        <taxon>Eukaryota</taxon>
        <taxon>Metazoa</taxon>
        <taxon>Ecdysozoa</taxon>
        <taxon>Arthropoda</taxon>
        <taxon>Hexapoda</taxon>
        <taxon>Insecta</taxon>
        <taxon>Pterygota</taxon>
        <taxon>Neoptera</taxon>
        <taxon>Endopterygota</taxon>
        <taxon>Lepidoptera</taxon>
        <taxon>Glossata</taxon>
        <taxon>Ditrysia</taxon>
        <taxon>Tineoidea</taxon>
        <taxon>Psychidae</taxon>
        <taxon>Oiketicinae</taxon>
        <taxon>Eumeta</taxon>
    </lineage>
</organism>
<accession>A0A4C2A7D2</accession>
<gene>
    <name evidence="1" type="ORF">EVAR_91209_1</name>
</gene>
<evidence type="ECO:0000313" key="1">
    <source>
        <dbReference type="EMBL" id="GBP95233.1"/>
    </source>
</evidence>